<dbReference type="SUPFAM" id="SSF144232">
    <property type="entry name" value="HIT/MYND zinc finger-like"/>
    <property type="match status" value="1"/>
</dbReference>
<proteinExistence type="predicted"/>
<reference evidence="6 7" key="1">
    <citation type="journal article" date="2015" name="Genome Biol. Evol.">
        <title>Comparative Genomics of a Bacterivorous Green Alga Reveals Evolutionary Causalities and Consequences of Phago-Mixotrophic Mode of Nutrition.</title>
        <authorList>
            <person name="Burns J.A."/>
            <person name="Paasch A."/>
            <person name="Narechania A."/>
            <person name="Kim E."/>
        </authorList>
    </citation>
    <scope>NUCLEOTIDE SEQUENCE [LARGE SCALE GENOMIC DNA]</scope>
    <source>
        <strain evidence="6 7">PLY_AMNH</strain>
    </source>
</reference>
<evidence type="ECO:0000256" key="2">
    <source>
        <dbReference type="ARBA" id="ARBA00022771"/>
    </source>
</evidence>
<keyword evidence="7" id="KW-1185">Reference proteome</keyword>
<evidence type="ECO:0000313" key="7">
    <source>
        <dbReference type="Proteomes" id="UP001190700"/>
    </source>
</evidence>
<keyword evidence="3" id="KW-0862">Zinc</keyword>
<evidence type="ECO:0000313" key="6">
    <source>
        <dbReference type="EMBL" id="KAK3280022.1"/>
    </source>
</evidence>
<evidence type="ECO:0000259" key="5">
    <source>
        <dbReference type="PROSITE" id="PS50865"/>
    </source>
</evidence>
<keyword evidence="2 4" id="KW-0863">Zinc-finger</keyword>
<gene>
    <name evidence="6" type="ORF">CYMTET_12120</name>
</gene>
<evidence type="ECO:0000256" key="3">
    <source>
        <dbReference type="ARBA" id="ARBA00022833"/>
    </source>
</evidence>
<accession>A0AAE0LCG6</accession>
<dbReference type="GO" id="GO:0008270">
    <property type="term" value="F:zinc ion binding"/>
    <property type="evidence" value="ECO:0007669"/>
    <property type="project" value="UniProtKB-KW"/>
</dbReference>
<dbReference type="AlphaFoldDB" id="A0AAE0LCG6"/>
<keyword evidence="1" id="KW-0479">Metal-binding</keyword>
<comment type="caution">
    <text evidence="6">The sequence shown here is derived from an EMBL/GenBank/DDBJ whole genome shotgun (WGS) entry which is preliminary data.</text>
</comment>
<dbReference type="EMBL" id="LGRX02004570">
    <property type="protein sequence ID" value="KAK3280022.1"/>
    <property type="molecule type" value="Genomic_DNA"/>
</dbReference>
<dbReference type="Pfam" id="PF01753">
    <property type="entry name" value="zf-MYND"/>
    <property type="match status" value="1"/>
</dbReference>
<dbReference type="PROSITE" id="PS50865">
    <property type="entry name" value="ZF_MYND_2"/>
    <property type="match status" value="1"/>
</dbReference>
<dbReference type="Gene3D" id="6.10.140.2220">
    <property type="match status" value="1"/>
</dbReference>
<feature type="domain" description="MYND-type" evidence="5">
    <location>
        <begin position="11"/>
        <end position="52"/>
    </location>
</feature>
<dbReference type="InterPro" id="IPR002893">
    <property type="entry name" value="Znf_MYND"/>
</dbReference>
<organism evidence="6 7">
    <name type="scientific">Cymbomonas tetramitiformis</name>
    <dbReference type="NCBI Taxonomy" id="36881"/>
    <lineage>
        <taxon>Eukaryota</taxon>
        <taxon>Viridiplantae</taxon>
        <taxon>Chlorophyta</taxon>
        <taxon>Pyramimonadophyceae</taxon>
        <taxon>Pyramimonadales</taxon>
        <taxon>Pyramimonadaceae</taxon>
        <taxon>Cymbomonas</taxon>
    </lineage>
</organism>
<sequence>MDSLAQHLPVCAKCLKAGTAELKLKVCGSCKKVNYCSAQCQKSHWKTHKPTCKGNIGVVKNPEEDSGVFMKVNLGGQEVAVEPGKLKKMFEDIVKKHGFDKGSRADEIADFLTGDEVQTVTPPEFATRFKIPVEDAGAFLAWINIGVSFKEQALDPHSNTTSSLAQNL</sequence>
<name>A0AAE0LCG6_9CHLO</name>
<evidence type="ECO:0000256" key="4">
    <source>
        <dbReference type="PROSITE-ProRule" id="PRU00134"/>
    </source>
</evidence>
<protein>
    <recommendedName>
        <fullName evidence="5">MYND-type domain-containing protein</fullName>
    </recommendedName>
</protein>
<dbReference type="Proteomes" id="UP001190700">
    <property type="component" value="Unassembled WGS sequence"/>
</dbReference>
<evidence type="ECO:0000256" key="1">
    <source>
        <dbReference type="ARBA" id="ARBA00022723"/>
    </source>
</evidence>